<dbReference type="OrthoDB" id="466634at2"/>
<organism evidence="1 2">
    <name type="scientific">[Phormidium ambiguum] IAM M-71</name>
    <dbReference type="NCBI Taxonomy" id="454136"/>
    <lineage>
        <taxon>Bacteria</taxon>
        <taxon>Bacillati</taxon>
        <taxon>Cyanobacteriota</taxon>
        <taxon>Cyanophyceae</taxon>
        <taxon>Oscillatoriophycideae</taxon>
        <taxon>Aerosakkonematales</taxon>
        <taxon>Aerosakkonemataceae</taxon>
        <taxon>Floridanema</taxon>
    </lineage>
</organism>
<sequence>MSTVYRVKASELDSSFLEEIKKTFGDKEIEIIVSQFDETEYLLKSEVNKERLLSAIENVTQRQNLVEVNLKDL</sequence>
<dbReference type="EMBL" id="MRCE01000012">
    <property type="protein sequence ID" value="OKH37342.1"/>
    <property type="molecule type" value="Genomic_DNA"/>
</dbReference>
<name>A0A1U7IJN0_9CYAN</name>
<evidence type="ECO:0000313" key="1">
    <source>
        <dbReference type="EMBL" id="OKH37342.1"/>
    </source>
</evidence>
<protein>
    <submittedName>
        <fullName evidence="1">Uncharacterized protein</fullName>
    </submittedName>
</protein>
<dbReference type="RefSeq" id="WP_073594091.1">
    <property type="nucleotide sequence ID" value="NZ_MRCE01000012.1"/>
</dbReference>
<comment type="caution">
    <text evidence="1">The sequence shown here is derived from an EMBL/GenBank/DDBJ whole genome shotgun (WGS) entry which is preliminary data.</text>
</comment>
<dbReference type="Gene3D" id="6.10.250.330">
    <property type="match status" value="1"/>
</dbReference>
<dbReference type="Proteomes" id="UP000185860">
    <property type="component" value="Unassembled WGS sequence"/>
</dbReference>
<reference evidence="1 2" key="1">
    <citation type="submission" date="2016-11" db="EMBL/GenBank/DDBJ databases">
        <title>Draft Genome Sequences of Nine Cyanobacterial Strains from Diverse Habitats.</title>
        <authorList>
            <person name="Zhu T."/>
            <person name="Hou S."/>
            <person name="Lu X."/>
            <person name="Hess W.R."/>
        </authorList>
    </citation>
    <scope>NUCLEOTIDE SEQUENCE [LARGE SCALE GENOMIC DNA]</scope>
    <source>
        <strain evidence="1 2">IAM M-71</strain>
    </source>
</reference>
<evidence type="ECO:0000313" key="2">
    <source>
        <dbReference type="Proteomes" id="UP000185860"/>
    </source>
</evidence>
<proteinExistence type="predicted"/>
<dbReference type="STRING" id="454136.NIES2119_13920"/>
<gene>
    <name evidence="1" type="ORF">NIES2119_13920</name>
</gene>
<accession>A0A1U7IJN0</accession>
<dbReference type="AlphaFoldDB" id="A0A1U7IJN0"/>